<feature type="transmembrane region" description="Helical" evidence="1">
    <location>
        <begin position="108"/>
        <end position="125"/>
    </location>
</feature>
<feature type="transmembrane region" description="Helical" evidence="1">
    <location>
        <begin position="71"/>
        <end position="96"/>
    </location>
</feature>
<gene>
    <name evidence="2" type="ORF">Ssi02_74410</name>
</gene>
<keyword evidence="3" id="KW-1185">Reference proteome</keyword>
<dbReference type="Proteomes" id="UP000606172">
    <property type="component" value="Unassembled WGS sequence"/>
</dbReference>
<proteinExistence type="predicted"/>
<evidence type="ECO:0000256" key="1">
    <source>
        <dbReference type="SAM" id="Phobius"/>
    </source>
</evidence>
<evidence type="ECO:0000313" key="2">
    <source>
        <dbReference type="EMBL" id="GII97210.1"/>
    </source>
</evidence>
<keyword evidence="1" id="KW-0812">Transmembrane</keyword>
<dbReference type="EMBL" id="BOOW01000056">
    <property type="protein sequence ID" value="GII97210.1"/>
    <property type="molecule type" value="Genomic_DNA"/>
</dbReference>
<feature type="transmembrane region" description="Helical" evidence="1">
    <location>
        <begin position="12"/>
        <end position="32"/>
    </location>
</feature>
<protein>
    <submittedName>
        <fullName evidence="2">Membrane protein</fullName>
    </submittedName>
</protein>
<keyword evidence="1" id="KW-0472">Membrane</keyword>
<feature type="transmembrane region" description="Helical" evidence="1">
    <location>
        <begin position="44"/>
        <end position="64"/>
    </location>
</feature>
<dbReference type="AlphaFoldDB" id="A0A919RNU6"/>
<evidence type="ECO:0000313" key="3">
    <source>
        <dbReference type="Proteomes" id="UP000606172"/>
    </source>
</evidence>
<comment type="caution">
    <text evidence="2">The sequence shown here is derived from an EMBL/GenBank/DDBJ whole genome shotgun (WGS) entry which is preliminary data.</text>
</comment>
<accession>A0A919RNU6</accession>
<name>A0A919RNU6_9ACTN</name>
<reference evidence="2" key="1">
    <citation type="submission" date="2021-01" db="EMBL/GenBank/DDBJ databases">
        <title>Whole genome shotgun sequence of Sinosporangium siamense NBRC 109515.</title>
        <authorList>
            <person name="Komaki H."/>
            <person name="Tamura T."/>
        </authorList>
    </citation>
    <scope>NUCLEOTIDE SEQUENCE</scope>
    <source>
        <strain evidence="2">NBRC 109515</strain>
    </source>
</reference>
<organism evidence="2 3">
    <name type="scientific">Sinosporangium siamense</name>
    <dbReference type="NCBI Taxonomy" id="1367973"/>
    <lineage>
        <taxon>Bacteria</taxon>
        <taxon>Bacillati</taxon>
        <taxon>Actinomycetota</taxon>
        <taxon>Actinomycetes</taxon>
        <taxon>Streptosporangiales</taxon>
        <taxon>Streptosporangiaceae</taxon>
        <taxon>Sinosporangium</taxon>
    </lineage>
</organism>
<keyword evidence="1" id="KW-1133">Transmembrane helix</keyword>
<sequence length="129" mass="13392">MTEARQSIGTGPGRVLVAIYGVFALAAGARAGVQIATRFAEAPVAYSLSAFAAAVYIVATVALAKGARRTALVACGIEMAGVLVIGAVSLLFPASFPDQTVWSEFGRGYVFIPLVLPAVGLYWLVRSSR</sequence>
<dbReference type="RefSeq" id="WP_204032699.1">
    <property type="nucleotide sequence ID" value="NZ_BOOW01000056.1"/>
</dbReference>